<keyword evidence="1" id="KW-1133">Transmembrane helix</keyword>
<dbReference type="InterPro" id="IPR009937">
    <property type="entry name" value="Phage_holin_3_6"/>
</dbReference>
<accession>A0A6M4A8I3</accession>
<evidence type="ECO:0000313" key="2">
    <source>
        <dbReference type="EMBL" id="QJQ07060.1"/>
    </source>
</evidence>
<evidence type="ECO:0000256" key="1">
    <source>
        <dbReference type="SAM" id="Phobius"/>
    </source>
</evidence>
<keyword evidence="1" id="KW-0812">Transmembrane</keyword>
<dbReference type="Proteomes" id="UP000274350">
    <property type="component" value="Chromosome"/>
</dbReference>
<dbReference type="AlphaFoldDB" id="A0A6M4A8I3"/>
<dbReference type="Pfam" id="PF07332">
    <property type="entry name" value="Phage_holin_3_6"/>
    <property type="match status" value="1"/>
</dbReference>
<organism evidence="2 3">
    <name type="scientific">Undibacterium piscinae</name>
    <dbReference type="NCBI Taxonomy" id="2495591"/>
    <lineage>
        <taxon>Bacteria</taxon>
        <taxon>Pseudomonadati</taxon>
        <taxon>Pseudomonadota</taxon>
        <taxon>Betaproteobacteria</taxon>
        <taxon>Burkholderiales</taxon>
        <taxon>Oxalobacteraceae</taxon>
        <taxon>Undibacterium</taxon>
    </lineage>
</organism>
<feature type="transmembrane region" description="Helical" evidence="1">
    <location>
        <begin position="6"/>
        <end position="27"/>
    </location>
</feature>
<reference evidence="2 3" key="1">
    <citation type="journal article" date="2019" name="Int. J. Syst. Evol. Microbiol.">
        <title>Undibacterium piscinae sp. nov., isolated from Korean shiner intestine.</title>
        <authorList>
            <person name="Lee S.Y."/>
            <person name="Kang W."/>
            <person name="Kim P.S."/>
            <person name="Kim H.S."/>
            <person name="Sung H."/>
            <person name="Shin N.R."/>
            <person name="Whon T.W."/>
            <person name="Yun J.H."/>
            <person name="Lee J.Y."/>
            <person name="Lee J.Y."/>
            <person name="Jung M.J."/>
            <person name="Jeong Y.S."/>
            <person name="Tak E.J."/>
            <person name="Han J.E."/>
            <person name="Hyun D.W."/>
            <person name="Kang M.S."/>
            <person name="Lee K.E."/>
            <person name="Lee B.H."/>
            <person name="Bae J.W."/>
        </authorList>
    </citation>
    <scope>NUCLEOTIDE SEQUENCE [LARGE SCALE GENOMIC DNA]</scope>
    <source>
        <strain evidence="2 3">S11R28</strain>
    </source>
</reference>
<name>A0A6M4A8I3_9BURK</name>
<evidence type="ECO:0008006" key="4">
    <source>
        <dbReference type="Google" id="ProtNLM"/>
    </source>
</evidence>
<dbReference type="OrthoDB" id="8704032at2"/>
<keyword evidence="3" id="KW-1185">Reference proteome</keyword>
<evidence type="ECO:0000313" key="3">
    <source>
        <dbReference type="Proteomes" id="UP000274350"/>
    </source>
</evidence>
<sequence length="125" mass="13763">MAIVDSVGRLAATLVGILHTRLALIAVEVEEELARFSSYLLWSLVALFCAGVAVLLGVLLVVAIFWDTHRFAVLLSLITLFSGIALVLGWRLRETLRNKPRLLAYTLNELSSDVSNLRGDTEQGR</sequence>
<feature type="transmembrane region" description="Helical" evidence="1">
    <location>
        <begin position="71"/>
        <end position="92"/>
    </location>
</feature>
<protein>
    <recommendedName>
        <fullName evidence="4">Phage holin family protein</fullName>
    </recommendedName>
</protein>
<keyword evidence="1" id="KW-0472">Membrane</keyword>
<feature type="transmembrane region" description="Helical" evidence="1">
    <location>
        <begin position="39"/>
        <end position="65"/>
    </location>
</feature>
<gene>
    <name evidence="2" type="ORF">EJG51_015845</name>
</gene>
<dbReference type="KEGG" id="upi:EJG51_015845"/>
<dbReference type="EMBL" id="CP051152">
    <property type="protein sequence ID" value="QJQ07060.1"/>
    <property type="molecule type" value="Genomic_DNA"/>
</dbReference>
<proteinExistence type="predicted"/>